<dbReference type="CDD" id="cd07250">
    <property type="entry name" value="HPPD_C_like"/>
    <property type="match status" value="1"/>
</dbReference>
<feature type="binding site" evidence="24">
    <location>
        <position position="180"/>
    </location>
    <ligand>
        <name>Fe cation</name>
        <dbReference type="ChEBI" id="CHEBI:24875"/>
    </ligand>
</feature>
<dbReference type="InterPro" id="IPR005956">
    <property type="entry name" value="4OHPhenylPyrv_dOase"/>
</dbReference>
<evidence type="ECO:0000256" key="10">
    <source>
        <dbReference type="ARBA" id="ARBA00022723"/>
    </source>
</evidence>
<keyword evidence="27" id="KW-1185">Reference proteome</keyword>
<keyword evidence="20" id="KW-0585">Phenylalanine catabolism</keyword>
<keyword evidence="17 24" id="KW-0408">Iron</keyword>
<dbReference type="InterPro" id="IPR029068">
    <property type="entry name" value="Glyas_Bleomycin-R_OHBP_Dase"/>
</dbReference>
<dbReference type="Ensembl" id="ENSAPOT00000025477.1">
    <property type="protein sequence ID" value="ENSAPOP00000031980.1"/>
    <property type="gene ID" value="ENSAPOG00000019636.1"/>
</dbReference>
<evidence type="ECO:0000256" key="3">
    <source>
        <dbReference type="ARBA" id="ARBA00004496"/>
    </source>
</evidence>
<dbReference type="InterPro" id="IPR041735">
    <property type="entry name" value="4OHPhenylPyrv_dOase_C"/>
</dbReference>
<dbReference type="GO" id="GO:0003868">
    <property type="term" value="F:4-hydroxyphenylpyruvate dioxygenase activity"/>
    <property type="evidence" value="ECO:0007669"/>
    <property type="project" value="UniProtKB-EC"/>
</dbReference>
<keyword evidence="16" id="KW-0560">Oxidoreductase</keyword>
<evidence type="ECO:0000256" key="8">
    <source>
        <dbReference type="ARBA" id="ARBA00022490"/>
    </source>
</evidence>
<dbReference type="Pfam" id="PF00903">
    <property type="entry name" value="Glyoxalase"/>
    <property type="match status" value="2"/>
</dbReference>
<keyword evidence="14" id="KW-0223">Dioxygenase</keyword>
<feature type="binding site" evidence="24">
    <location>
        <position position="346"/>
    </location>
    <ligand>
        <name>Fe cation</name>
        <dbReference type="ChEBI" id="CHEBI:24875"/>
    </ligand>
</feature>
<organism evidence="26 27">
    <name type="scientific">Acanthochromis polyacanthus</name>
    <name type="common">spiny chromis</name>
    <dbReference type="NCBI Taxonomy" id="80966"/>
    <lineage>
        <taxon>Eukaryota</taxon>
        <taxon>Metazoa</taxon>
        <taxon>Chordata</taxon>
        <taxon>Craniata</taxon>
        <taxon>Vertebrata</taxon>
        <taxon>Euteleostomi</taxon>
        <taxon>Actinopterygii</taxon>
        <taxon>Neopterygii</taxon>
        <taxon>Teleostei</taxon>
        <taxon>Neoteleostei</taxon>
        <taxon>Acanthomorphata</taxon>
        <taxon>Ovalentaria</taxon>
        <taxon>Pomacentridae</taxon>
        <taxon>Acanthochromis</taxon>
    </lineage>
</organism>
<keyword evidence="13" id="KW-0828">Tyrosine catabolism</keyword>
<dbReference type="PROSITE" id="PS51819">
    <property type="entry name" value="VOC"/>
    <property type="match status" value="2"/>
</dbReference>
<keyword evidence="11" id="KW-0677">Repeat</keyword>
<dbReference type="Proteomes" id="UP000257200">
    <property type="component" value="Unplaced"/>
</dbReference>
<evidence type="ECO:0000256" key="14">
    <source>
        <dbReference type="ARBA" id="ARBA00022964"/>
    </source>
</evidence>
<dbReference type="PANTHER" id="PTHR11959">
    <property type="entry name" value="4-HYDROXYPHENYLPYRUVATE DIOXYGENASE"/>
    <property type="match status" value="1"/>
</dbReference>
<sequence length="390" mass="44225">ALIHICFCLQHEQGRFLCFDHLTFWVGNAKQAASYYCNKLGFEPLAYRGLETGSREVVSHAVKQGKVKKPQSLHPGSEMGEHLVKHGDGVKDIAFTVEDCDFLVETARERGAVIVKEPHTLEDKYGKVRLAVLQTYGDTTHTFVERSGYSGSFLPGFHPPLFKDPLLAKLPSGKLNFIDHVVGNQPDDEMVPVVDWYQKNLLFHRFWSVDDKQLQTEFSALRSIVVANYEETVKMPINEPAMGNRKSQIQEYVEYYGGPGVQHIAMNTSDIITAIRNLKERGMEFMSVPDTYYNQLRENLKNSKVKVLEDVDVLQELKILVDYDDNGYLLQIFTKPVQDRPTVFLEVIQRHNHQGFGAGNFKSLFEAIEADQNARGNLTVLTPNGISKNM</sequence>
<comment type="similarity">
    <text evidence="5 23">Belongs to the 4HPPD family.</text>
</comment>
<comment type="cofactor">
    <cofactor evidence="24">
        <name>Fe cation</name>
        <dbReference type="ChEBI" id="CHEBI:24875"/>
    </cofactor>
    <text evidence="24">Binds 1 Fe cation per subunit.</text>
</comment>
<reference evidence="26" key="1">
    <citation type="submission" date="2025-08" db="UniProtKB">
        <authorList>
            <consortium name="Ensembl"/>
        </authorList>
    </citation>
    <scope>IDENTIFICATION</scope>
</reference>
<dbReference type="NCBIfam" id="TIGR01263">
    <property type="entry name" value="4HPPD"/>
    <property type="match status" value="1"/>
</dbReference>
<evidence type="ECO:0000256" key="21">
    <source>
        <dbReference type="ARBA" id="ARBA00033727"/>
    </source>
</evidence>
<evidence type="ECO:0000256" key="5">
    <source>
        <dbReference type="ARBA" id="ARBA00005877"/>
    </source>
</evidence>
<accession>A0A3Q1HWL4</accession>
<dbReference type="PANTHER" id="PTHR11959:SF12">
    <property type="entry name" value="4-HYDROXYPHENYLPYRUVATE DIOXYGENASE"/>
    <property type="match status" value="1"/>
</dbReference>
<proteinExistence type="inferred from homology"/>
<evidence type="ECO:0000256" key="22">
    <source>
        <dbReference type="ARBA" id="ARBA00048047"/>
    </source>
</evidence>
<comment type="subunit">
    <text evidence="6">Homodimer.</text>
</comment>
<dbReference type="InterPro" id="IPR004360">
    <property type="entry name" value="Glyas_Fos-R_dOase_dom"/>
</dbReference>
<evidence type="ECO:0000259" key="25">
    <source>
        <dbReference type="PROSITE" id="PS51819"/>
    </source>
</evidence>
<protein>
    <recommendedName>
        <fullName evidence="7 23">4-hydroxyphenylpyruvate dioxygenase</fullName>
    </recommendedName>
</protein>
<comment type="catalytic activity">
    <reaction evidence="22">
        <text>3-(4-hydroxyphenyl)pyruvate + O2 = homogentisate + CO2</text>
        <dbReference type="Rhea" id="RHEA:16189"/>
        <dbReference type="ChEBI" id="CHEBI:15379"/>
        <dbReference type="ChEBI" id="CHEBI:16169"/>
        <dbReference type="ChEBI" id="CHEBI:16526"/>
        <dbReference type="ChEBI" id="CHEBI:36242"/>
        <dbReference type="EC" id="1.13.11.27"/>
    </reaction>
    <physiologicalReaction direction="left-to-right" evidence="22">
        <dbReference type="Rhea" id="RHEA:16190"/>
    </physiologicalReaction>
</comment>
<keyword evidence="9" id="KW-0597">Phosphoprotein</keyword>
<dbReference type="InterPro" id="IPR037523">
    <property type="entry name" value="VOC_core"/>
</dbReference>
<keyword evidence="8" id="KW-0963">Cytoplasm</keyword>
<evidence type="ECO:0000256" key="12">
    <source>
        <dbReference type="ARBA" id="ARBA00022824"/>
    </source>
</evidence>
<dbReference type="GO" id="GO:0000139">
    <property type="term" value="C:Golgi membrane"/>
    <property type="evidence" value="ECO:0007669"/>
    <property type="project" value="UniProtKB-SubCell"/>
</dbReference>
<dbReference type="Gene3D" id="3.10.180.10">
    <property type="entry name" value="2,3-Dihydroxybiphenyl 1,2-Dioxygenase, domain 1"/>
    <property type="match status" value="2"/>
</dbReference>
<evidence type="ECO:0000256" key="9">
    <source>
        <dbReference type="ARBA" id="ARBA00022553"/>
    </source>
</evidence>
<feature type="domain" description="VOC" evidence="25">
    <location>
        <begin position="18"/>
        <end position="146"/>
    </location>
</feature>
<keyword evidence="10 24" id="KW-0479">Metal-binding</keyword>
<comment type="function">
    <text evidence="21">Catalyzes the conversion of 4-hydroxyphenylpyruvic acid to homogentisic acid, one of the steps in tyrosine catabolism.</text>
</comment>
<evidence type="ECO:0000313" key="26">
    <source>
        <dbReference type="Ensembl" id="ENSAPOP00000031980.1"/>
    </source>
</evidence>
<evidence type="ECO:0000256" key="6">
    <source>
        <dbReference type="ARBA" id="ARBA00011738"/>
    </source>
</evidence>
<dbReference type="GO" id="GO:0006559">
    <property type="term" value="P:L-phenylalanine catabolic process"/>
    <property type="evidence" value="ECO:0007669"/>
    <property type="project" value="UniProtKB-KW"/>
</dbReference>
<evidence type="ECO:0000256" key="24">
    <source>
        <dbReference type="PIRSR" id="PIRSR009283-1"/>
    </source>
</evidence>
<comment type="subcellular location">
    <subcellularLocation>
        <location evidence="3">Cytoplasm</location>
    </subcellularLocation>
    <subcellularLocation>
        <location evidence="2">Endoplasmic reticulum membrane</location>
        <topology evidence="2">Peripheral membrane protein</topology>
    </subcellularLocation>
    <subcellularLocation>
        <location evidence="1">Golgi apparatus membrane</location>
        <topology evidence="1">Peripheral membrane protein</topology>
    </subcellularLocation>
</comment>
<dbReference type="GO" id="GO:0005789">
    <property type="term" value="C:endoplasmic reticulum membrane"/>
    <property type="evidence" value="ECO:0007669"/>
    <property type="project" value="UniProtKB-SubCell"/>
</dbReference>
<dbReference type="GO" id="GO:0042803">
    <property type="term" value="F:protein homodimerization activity"/>
    <property type="evidence" value="ECO:0007669"/>
    <property type="project" value="UniProtKB-ARBA"/>
</dbReference>
<dbReference type="GeneTree" id="ENSGT00530000063474"/>
<keyword evidence="19" id="KW-0472">Membrane</keyword>
<dbReference type="GO" id="GO:0006572">
    <property type="term" value="P:L-tyrosine catabolic process"/>
    <property type="evidence" value="ECO:0007669"/>
    <property type="project" value="UniProtKB-KW"/>
</dbReference>
<dbReference type="PIRSF" id="PIRSF009283">
    <property type="entry name" value="HPP_dOase"/>
    <property type="match status" value="1"/>
</dbReference>
<evidence type="ECO:0000256" key="15">
    <source>
        <dbReference type="ARBA" id="ARBA00022990"/>
    </source>
</evidence>
<dbReference type="SUPFAM" id="SSF54593">
    <property type="entry name" value="Glyoxalase/Bleomycin resistance protein/Dihydroxybiphenyl dioxygenase"/>
    <property type="match status" value="1"/>
</dbReference>
<feature type="domain" description="VOC" evidence="25">
    <location>
        <begin position="177"/>
        <end position="335"/>
    </location>
</feature>
<evidence type="ECO:0000256" key="23">
    <source>
        <dbReference type="PIRNR" id="PIRNR009283"/>
    </source>
</evidence>
<dbReference type="FunFam" id="3.10.180.10:FF:000022">
    <property type="entry name" value="4-hydroxyphenylpyruvate dioxygenase"/>
    <property type="match status" value="1"/>
</dbReference>
<dbReference type="InterPro" id="IPR041736">
    <property type="entry name" value="4OHPhenylPyrv_dOase_N"/>
</dbReference>
<evidence type="ECO:0000256" key="1">
    <source>
        <dbReference type="ARBA" id="ARBA00004395"/>
    </source>
</evidence>
<comment type="pathway">
    <text evidence="4">Amino-acid degradation; L-phenylalanine degradation; acetoacetate and fumarate from L-phenylalanine: step 3/6.</text>
</comment>
<evidence type="ECO:0000256" key="18">
    <source>
        <dbReference type="ARBA" id="ARBA00023034"/>
    </source>
</evidence>
<feature type="binding site" evidence="24">
    <location>
        <position position="263"/>
    </location>
    <ligand>
        <name>Fe cation</name>
        <dbReference type="ChEBI" id="CHEBI:24875"/>
    </ligand>
</feature>
<evidence type="ECO:0000256" key="13">
    <source>
        <dbReference type="ARBA" id="ARBA00022878"/>
    </source>
</evidence>
<name>A0A3Q1HWL4_9TELE</name>
<dbReference type="AlphaFoldDB" id="A0A3Q1HWL4"/>
<keyword evidence="15" id="KW-0007">Acetylation</keyword>
<reference evidence="26" key="2">
    <citation type="submission" date="2025-09" db="UniProtKB">
        <authorList>
            <consortium name="Ensembl"/>
        </authorList>
    </citation>
    <scope>IDENTIFICATION</scope>
</reference>
<dbReference type="CDD" id="cd08342">
    <property type="entry name" value="HPPD_N_like"/>
    <property type="match status" value="1"/>
</dbReference>
<evidence type="ECO:0000256" key="4">
    <source>
        <dbReference type="ARBA" id="ARBA00005162"/>
    </source>
</evidence>
<dbReference type="GO" id="GO:0046872">
    <property type="term" value="F:metal ion binding"/>
    <property type="evidence" value="ECO:0007669"/>
    <property type="project" value="UniProtKB-KW"/>
</dbReference>
<evidence type="ECO:0000256" key="11">
    <source>
        <dbReference type="ARBA" id="ARBA00022737"/>
    </source>
</evidence>
<evidence type="ECO:0000256" key="16">
    <source>
        <dbReference type="ARBA" id="ARBA00023002"/>
    </source>
</evidence>
<evidence type="ECO:0000256" key="17">
    <source>
        <dbReference type="ARBA" id="ARBA00023004"/>
    </source>
</evidence>
<evidence type="ECO:0000313" key="27">
    <source>
        <dbReference type="Proteomes" id="UP000257200"/>
    </source>
</evidence>
<keyword evidence="12" id="KW-0256">Endoplasmic reticulum</keyword>
<keyword evidence="18" id="KW-0333">Golgi apparatus</keyword>
<evidence type="ECO:0000256" key="2">
    <source>
        <dbReference type="ARBA" id="ARBA00004406"/>
    </source>
</evidence>
<evidence type="ECO:0000256" key="7">
    <source>
        <dbReference type="ARBA" id="ARBA00018452"/>
    </source>
</evidence>
<evidence type="ECO:0000256" key="19">
    <source>
        <dbReference type="ARBA" id="ARBA00023136"/>
    </source>
</evidence>
<evidence type="ECO:0000256" key="20">
    <source>
        <dbReference type="ARBA" id="ARBA00023232"/>
    </source>
</evidence>